<accession>A0A0T5VJ83</accession>
<gene>
    <name evidence="1" type="ORF">ASU31_21880</name>
</gene>
<dbReference type="EMBL" id="LMZQ01000028">
    <property type="protein sequence ID" value="KRT13910.1"/>
    <property type="molecule type" value="Genomic_DNA"/>
</dbReference>
<comment type="caution">
    <text evidence="1">The sequence shown here is derived from an EMBL/GenBank/DDBJ whole genome shotgun (WGS) entry which is preliminary data.</text>
</comment>
<proteinExistence type="predicted"/>
<sequence length="60" mass="6888">MVFKRTLRLVNELAKACFFKGAEALMILFIPLCDLKNCDIPYSFNPFGGINYPFSVICFF</sequence>
<keyword evidence="2" id="KW-1185">Reference proteome</keyword>
<dbReference type="STRING" id="687842.ASU31_21880"/>
<dbReference type="Proteomes" id="UP000051950">
    <property type="component" value="Unassembled WGS sequence"/>
</dbReference>
<protein>
    <submittedName>
        <fullName evidence="1">Uncharacterized protein</fullName>
    </submittedName>
</protein>
<reference evidence="1 2" key="1">
    <citation type="submission" date="2015-11" db="EMBL/GenBank/DDBJ databases">
        <title>Sequence of Pedobacter ginsenosidimutans.</title>
        <authorList>
            <person name="Carson E."/>
            <person name="Keyser V."/>
            <person name="Newman J."/>
            <person name="Miller J."/>
        </authorList>
    </citation>
    <scope>NUCLEOTIDE SEQUENCE [LARGE SCALE GENOMIC DNA]</scope>
    <source>
        <strain evidence="1 2">KACC 14530</strain>
    </source>
</reference>
<name>A0A0T5VJ83_9SPHI</name>
<evidence type="ECO:0000313" key="2">
    <source>
        <dbReference type="Proteomes" id="UP000051950"/>
    </source>
</evidence>
<evidence type="ECO:0000313" key="1">
    <source>
        <dbReference type="EMBL" id="KRT13910.1"/>
    </source>
</evidence>
<organism evidence="1 2">
    <name type="scientific">Pedobacter ginsenosidimutans</name>
    <dbReference type="NCBI Taxonomy" id="687842"/>
    <lineage>
        <taxon>Bacteria</taxon>
        <taxon>Pseudomonadati</taxon>
        <taxon>Bacteroidota</taxon>
        <taxon>Sphingobacteriia</taxon>
        <taxon>Sphingobacteriales</taxon>
        <taxon>Sphingobacteriaceae</taxon>
        <taxon>Pedobacter</taxon>
    </lineage>
</organism>
<dbReference type="AlphaFoldDB" id="A0A0T5VJ83"/>